<dbReference type="Gene3D" id="3.40.50.2300">
    <property type="match status" value="2"/>
</dbReference>
<dbReference type="InterPro" id="IPR003760">
    <property type="entry name" value="PnrA-like"/>
</dbReference>
<reference evidence="3 4" key="1">
    <citation type="submission" date="2018-05" db="EMBL/GenBank/DDBJ databases">
        <title>A metagenomic window into the 2 km-deep terrestrial subsurface aquifer revealed taxonomically and functionally diverse microbial community comprising novel uncultured bacterial lineages.</title>
        <authorList>
            <person name="Kadnikov V.V."/>
            <person name="Mardanov A.V."/>
            <person name="Beletsky A.V."/>
            <person name="Banks D."/>
            <person name="Pimenov N.V."/>
            <person name="Frank Y.A."/>
            <person name="Karnachuk O.V."/>
            <person name="Ravin N.V."/>
        </authorList>
    </citation>
    <scope>NUCLEOTIDE SEQUENCE [LARGE SCALE GENOMIC DNA]</scope>
    <source>
        <strain evidence="3">BY5</strain>
    </source>
</reference>
<dbReference type="Pfam" id="PF02608">
    <property type="entry name" value="Bmp"/>
    <property type="match status" value="1"/>
</dbReference>
<dbReference type="EMBL" id="QOQW01000006">
    <property type="protein sequence ID" value="RCK80376.1"/>
    <property type="molecule type" value="Genomic_DNA"/>
</dbReference>
<accession>A0A367ZQQ1</accession>
<organism evidence="3 4">
    <name type="scientific">Candidatus Ozemobacter sibiricus</name>
    <dbReference type="NCBI Taxonomy" id="2268124"/>
    <lineage>
        <taxon>Bacteria</taxon>
        <taxon>Candidatus Ozemobacteria</taxon>
        <taxon>Candidatus Ozemobacterales</taxon>
        <taxon>Candidatus Ozemobacteraceae</taxon>
        <taxon>Candidatus Ozemobacter</taxon>
    </lineage>
</organism>
<evidence type="ECO:0000256" key="1">
    <source>
        <dbReference type="ARBA" id="ARBA00022729"/>
    </source>
</evidence>
<evidence type="ECO:0000313" key="3">
    <source>
        <dbReference type="EMBL" id="RCK80376.1"/>
    </source>
</evidence>
<dbReference type="CDD" id="cd19963">
    <property type="entry name" value="PBP1_BMP-like"/>
    <property type="match status" value="1"/>
</dbReference>
<evidence type="ECO:0000259" key="2">
    <source>
        <dbReference type="Pfam" id="PF02608"/>
    </source>
</evidence>
<keyword evidence="1" id="KW-0732">Signal</keyword>
<dbReference type="PANTHER" id="PTHR43208">
    <property type="entry name" value="ABC TRANSPORTER SUBSTRATE-BINDING PROTEIN"/>
    <property type="match status" value="1"/>
</dbReference>
<sequence>MQREYKWFLPGLVGILVVLGGWLSAAQGREGPPAEGKPVKAGLIYVGPIGDYGWTNAHEQARQALVKKFPWLTTTYVESVPEADAGRVIDRLITEENCDVVFATSFGYMNDTVAAAQRYPDKIFAHCSGYKQAKNLATYFAELYQAYYLNGLMAGALTKSHKVGYVGAHPIPEVVRHINAYALGVREVNPQARVHVKWLYSWYDPAKCREAAEALVAEGCDALAFTEDSPAVIQVGEEHTAKGRPVYTFSHYSPMGRFGPNSAVSGQLVDWTGLYEMLVTSIREGRFEGKDHWWLMKEGAAAIGAEPGQPINPKFVEVLKKIEHTDPVLGKTNIHDLVMKRIEQMTDATVSFDPFTGPIKDNTGQERIKAGERATHDQLWTIDWYVDNVVGSVPK</sequence>
<gene>
    <name evidence="3" type="ORF">OZSIB_3122</name>
</gene>
<protein>
    <submittedName>
        <fullName evidence="3">Nucleoside ABC transporter, periplasmic nucleoside-binding protein</fullName>
    </submittedName>
</protein>
<name>A0A367ZQQ1_9BACT</name>
<dbReference type="InterPro" id="IPR052910">
    <property type="entry name" value="ABC-Purine-Binding"/>
</dbReference>
<comment type="caution">
    <text evidence="3">The sequence shown here is derived from an EMBL/GenBank/DDBJ whole genome shotgun (WGS) entry which is preliminary data.</text>
</comment>
<dbReference type="Proteomes" id="UP000252355">
    <property type="component" value="Unassembled WGS sequence"/>
</dbReference>
<dbReference type="PANTHER" id="PTHR43208:SF1">
    <property type="entry name" value="ABC TRANSPORTER SUBSTRATE-BINDING PROTEIN"/>
    <property type="match status" value="1"/>
</dbReference>
<proteinExistence type="predicted"/>
<evidence type="ECO:0000313" key="4">
    <source>
        <dbReference type="Proteomes" id="UP000252355"/>
    </source>
</evidence>
<feature type="domain" description="ABC transporter substrate-binding protein PnrA-like" evidence="2">
    <location>
        <begin position="39"/>
        <end position="304"/>
    </location>
</feature>
<dbReference type="GO" id="GO:0005886">
    <property type="term" value="C:plasma membrane"/>
    <property type="evidence" value="ECO:0007669"/>
    <property type="project" value="InterPro"/>
</dbReference>
<dbReference type="AlphaFoldDB" id="A0A367ZQQ1"/>